<comment type="pathway">
    <text evidence="3 8">Glycan biosynthesis; glycogen biosynthesis.</text>
</comment>
<keyword evidence="6 8" id="KW-0808">Transferase</keyword>
<sequence>MSKTKKKPKDPASMRVLYITPECYPLVKTGGLADVSAALPPALNRAGAEVRLLLPGYPAVLNGLTDLQPVGKPLTDLPGTDRPGGAPATLRIGRTPAGVLAYALDAPALYDRPGNPYLGPDGKDWPDNAERFAALSWCAAGFAAEDGLDPWWRPDVLHGHDWQTGLIPAYLELRPDRFAGPFRPGTVTTIHNIAYQGLFGAWMMSDLGLPSAAFRIDGVEYYGGVGFLKAGCFYSDRLTTVSPTYAHEIQTAEHGSGLEGLLATRAEALTGILNGVDYAIWDPAADPHIAARYGAADLGGKDLCKADLQATFGLDRRPDAPLAAVVSRLTGHKGLDLVLEAASQWIAWGGQLAVLGNGEPALEAGFRHLATWYPKSVGVRIGYDEALSHRIQAGADLFLVPSRSEPCGLTQMYALKYGTLPLVRRTGGLADTIVDANPAAVNDGSATGFQFVNANVQELTWALRRAATLYRKPERWHVLQQHAMTRDFGWHGPAEEYMELYRAVAPVLVG</sequence>
<dbReference type="GO" id="GO:0009011">
    <property type="term" value="F:alpha-1,4-glucan glucosyltransferase (ADP-glucose donor) activity"/>
    <property type="evidence" value="ECO:0007669"/>
    <property type="project" value="UniProtKB-UniRule"/>
</dbReference>
<feature type="domain" description="Glycosyl transferase family 1" evidence="9">
    <location>
        <begin position="317"/>
        <end position="476"/>
    </location>
</feature>
<dbReference type="GO" id="GO:0004373">
    <property type="term" value="F:alpha-1,4-glucan glucosyltransferase (UDP-glucose donor) activity"/>
    <property type="evidence" value="ECO:0007669"/>
    <property type="project" value="InterPro"/>
</dbReference>
<evidence type="ECO:0000256" key="1">
    <source>
        <dbReference type="ARBA" id="ARBA00001478"/>
    </source>
</evidence>
<dbReference type="UniPathway" id="UPA00164"/>
<dbReference type="HAMAP" id="MF_00484">
    <property type="entry name" value="Glycogen_synth"/>
    <property type="match status" value="1"/>
</dbReference>
<dbReference type="PANTHER" id="PTHR45825:SF11">
    <property type="entry name" value="ALPHA AMYLASE DOMAIN-CONTAINING PROTEIN"/>
    <property type="match status" value="1"/>
</dbReference>
<accession>A0A560CHY5</accession>
<dbReference type="AlphaFoldDB" id="A0A560CHY5"/>
<dbReference type="EMBL" id="VITH01000005">
    <property type="protein sequence ID" value="TWA84468.1"/>
    <property type="molecule type" value="Genomic_DNA"/>
</dbReference>
<feature type="binding site" evidence="8">
    <location>
        <position position="28"/>
    </location>
    <ligand>
        <name>ADP-alpha-D-glucose</name>
        <dbReference type="ChEBI" id="CHEBI:57498"/>
    </ligand>
</feature>
<protein>
    <recommendedName>
        <fullName evidence="8">Glycogen synthase</fullName>
        <ecNumber evidence="8">2.4.1.21</ecNumber>
    </recommendedName>
    <alternativeName>
        <fullName evidence="8">Starch [bacterial glycogen] synthase</fullName>
    </alternativeName>
</protein>
<dbReference type="GO" id="GO:0005829">
    <property type="term" value="C:cytosol"/>
    <property type="evidence" value="ECO:0007669"/>
    <property type="project" value="TreeGrafter"/>
</dbReference>
<evidence type="ECO:0000256" key="5">
    <source>
        <dbReference type="ARBA" id="ARBA00022676"/>
    </source>
</evidence>
<comment type="function">
    <text evidence="2 8">Synthesizes alpha-1,4-glucan chains using ADP-glucose.</text>
</comment>
<name>A0A560CHY5_AZOBR</name>
<evidence type="ECO:0000256" key="2">
    <source>
        <dbReference type="ARBA" id="ARBA00002764"/>
    </source>
</evidence>
<dbReference type="SUPFAM" id="SSF53756">
    <property type="entry name" value="UDP-Glycosyltransferase/glycogen phosphorylase"/>
    <property type="match status" value="1"/>
</dbReference>
<dbReference type="NCBIfam" id="NF001899">
    <property type="entry name" value="PRK00654.1-2"/>
    <property type="match status" value="1"/>
</dbReference>
<organism evidence="11 12">
    <name type="scientific">Azospirillum brasilense</name>
    <dbReference type="NCBI Taxonomy" id="192"/>
    <lineage>
        <taxon>Bacteria</taxon>
        <taxon>Pseudomonadati</taxon>
        <taxon>Pseudomonadota</taxon>
        <taxon>Alphaproteobacteria</taxon>
        <taxon>Rhodospirillales</taxon>
        <taxon>Azospirillaceae</taxon>
        <taxon>Azospirillum</taxon>
    </lineage>
</organism>
<dbReference type="EC" id="2.4.1.21" evidence="8"/>
<evidence type="ECO:0000313" key="12">
    <source>
        <dbReference type="Proteomes" id="UP000318529"/>
    </source>
</evidence>
<reference evidence="11 12" key="1">
    <citation type="submission" date="2019-06" db="EMBL/GenBank/DDBJ databases">
        <title>Genomic Encyclopedia of Type Strains, Phase IV (KMG-V): Genome sequencing to study the core and pangenomes of soil and plant-associated prokaryotes.</title>
        <authorList>
            <person name="Whitman W."/>
        </authorList>
    </citation>
    <scope>NUCLEOTIDE SEQUENCE [LARGE SCALE GENOMIC DNA]</scope>
    <source>
        <strain evidence="11 12">BR 11650</strain>
    </source>
</reference>
<evidence type="ECO:0000256" key="3">
    <source>
        <dbReference type="ARBA" id="ARBA00004964"/>
    </source>
</evidence>
<dbReference type="Pfam" id="PF00534">
    <property type="entry name" value="Glycos_transf_1"/>
    <property type="match status" value="1"/>
</dbReference>
<dbReference type="Proteomes" id="UP000318529">
    <property type="component" value="Unassembled WGS sequence"/>
</dbReference>
<feature type="domain" description="Starch synthase catalytic" evidence="10">
    <location>
        <begin position="15"/>
        <end position="263"/>
    </location>
</feature>
<keyword evidence="7 8" id="KW-0320">Glycogen biosynthesis</keyword>
<evidence type="ECO:0000256" key="4">
    <source>
        <dbReference type="ARBA" id="ARBA00010281"/>
    </source>
</evidence>
<comment type="caution">
    <text evidence="11">The sequence shown here is derived from an EMBL/GenBank/DDBJ whole genome shotgun (WGS) entry which is preliminary data.</text>
</comment>
<keyword evidence="5 8" id="KW-0328">Glycosyltransferase</keyword>
<comment type="catalytic activity">
    <reaction evidence="1 8">
        <text>[(1-&gt;4)-alpha-D-glucosyl](n) + ADP-alpha-D-glucose = [(1-&gt;4)-alpha-D-glucosyl](n+1) + ADP + H(+)</text>
        <dbReference type="Rhea" id="RHEA:18189"/>
        <dbReference type="Rhea" id="RHEA-COMP:9584"/>
        <dbReference type="Rhea" id="RHEA-COMP:9587"/>
        <dbReference type="ChEBI" id="CHEBI:15378"/>
        <dbReference type="ChEBI" id="CHEBI:15444"/>
        <dbReference type="ChEBI" id="CHEBI:57498"/>
        <dbReference type="ChEBI" id="CHEBI:456216"/>
        <dbReference type="EC" id="2.4.1.21"/>
    </reaction>
</comment>
<evidence type="ECO:0000256" key="7">
    <source>
        <dbReference type="ARBA" id="ARBA00023056"/>
    </source>
</evidence>
<evidence type="ECO:0000259" key="10">
    <source>
        <dbReference type="Pfam" id="PF08323"/>
    </source>
</evidence>
<dbReference type="Pfam" id="PF08323">
    <property type="entry name" value="Glyco_transf_5"/>
    <property type="match status" value="1"/>
</dbReference>
<dbReference type="InterPro" id="IPR001296">
    <property type="entry name" value="Glyco_trans_1"/>
</dbReference>
<evidence type="ECO:0000313" key="11">
    <source>
        <dbReference type="EMBL" id="TWA84468.1"/>
    </source>
</evidence>
<dbReference type="NCBIfam" id="TIGR02095">
    <property type="entry name" value="glgA"/>
    <property type="match status" value="1"/>
</dbReference>
<proteinExistence type="inferred from homology"/>
<comment type="similarity">
    <text evidence="4 8">Belongs to the glycosyltransferase 1 family. Bacterial/plant glycogen synthase subfamily.</text>
</comment>
<dbReference type="GO" id="GO:0005978">
    <property type="term" value="P:glycogen biosynthetic process"/>
    <property type="evidence" value="ECO:0007669"/>
    <property type="project" value="UniProtKB-UniRule"/>
</dbReference>
<gene>
    <name evidence="8" type="primary">glgA</name>
    <name evidence="11" type="ORF">FBZ83_105349</name>
</gene>
<dbReference type="Gene3D" id="3.40.50.2000">
    <property type="entry name" value="Glycogen Phosphorylase B"/>
    <property type="match status" value="2"/>
</dbReference>
<dbReference type="InterPro" id="IPR013534">
    <property type="entry name" value="Starch_synth_cat_dom"/>
</dbReference>
<evidence type="ECO:0000259" key="9">
    <source>
        <dbReference type="Pfam" id="PF00534"/>
    </source>
</evidence>
<dbReference type="PANTHER" id="PTHR45825">
    <property type="entry name" value="GRANULE-BOUND STARCH SYNTHASE 1, CHLOROPLASTIC/AMYLOPLASTIC"/>
    <property type="match status" value="1"/>
</dbReference>
<dbReference type="CDD" id="cd03791">
    <property type="entry name" value="GT5_Glycogen_synthase_DULL1-like"/>
    <property type="match status" value="1"/>
</dbReference>
<dbReference type="InterPro" id="IPR011835">
    <property type="entry name" value="GS/SS"/>
</dbReference>
<evidence type="ECO:0000256" key="8">
    <source>
        <dbReference type="HAMAP-Rule" id="MF_00484"/>
    </source>
</evidence>
<evidence type="ECO:0000256" key="6">
    <source>
        <dbReference type="ARBA" id="ARBA00022679"/>
    </source>
</evidence>